<gene>
    <name evidence="1" type="ORF">BLNAU_23376</name>
</gene>
<evidence type="ECO:0000313" key="1">
    <source>
        <dbReference type="EMBL" id="KAK2941714.1"/>
    </source>
</evidence>
<sequence length="186" mass="21110">MTAEEARNRQFFVTSEIIVAVSPEHNRVNGTTVTRIDSEGWAGCFTKTVSKGIHRLSIKTAAIYVMIGVCDATEHTHFLKTATYTSPKAAMMFNSDGLLYTVSKHPFQNNTVKKWEEWSAEADLEKRTLHFFINGIQQPHHYINIPVPLVFVIDIRKKDTDVEITFWGEEKQSHVTFQGTGHNLGE</sequence>
<dbReference type="EMBL" id="JARBJD010000472">
    <property type="protein sequence ID" value="KAK2941714.1"/>
    <property type="molecule type" value="Genomic_DNA"/>
</dbReference>
<organism evidence="1 2">
    <name type="scientific">Blattamonas nauphoetae</name>
    <dbReference type="NCBI Taxonomy" id="2049346"/>
    <lineage>
        <taxon>Eukaryota</taxon>
        <taxon>Metamonada</taxon>
        <taxon>Preaxostyla</taxon>
        <taxon>Oxymonadida</taxon>
        <taxon>Blattamonas</taxon>
    </lineage>
</organism>
<accession>A0ABQ9WQF9</accession>
<evidence type="ECO:0000313" key="2">
    <source>
        <dbReference type="Proteomes" id="UP001281761"/>
    </source>
</evidence>
<dbReference type="Proteomes" id="UP001281761">
    <property type="component" value="Unassembled WGS sequence"/>
</dbReference>
<comment type="caution">
    <text evidence="1">The sequence shown here is derived from an EMBL/GenBank/DDBJ whole genome shotgun (WGS) entry which is preliminary data.</text>
</comment>
<name>A0ABQ9WQF9_9EUKA</name>
<reference evidence="1 2" key="1">
    <citation type="journal article" date="2022" name="bioRxiv">
        <title>Genomics of Preaxostyla Flagellates Illuminates Evolutionary Transitions and the Path Towards Mitochondrial Loss.</title>
        <authorList>
            <person name="Novak L.V.F."/>
            <person name="Treitli S.C."/>
            <person name="Pyrih J."/>
            <person name="Halakuc P."/>
            <person name="Pipaliya S.V."/>
            <person name="Vacek V."/>
            <person name="Brzon O."/>
            <person name="Soukal P."/>
            <person name="Eme L."/>
            <person name="Dacks J.B."/>
            <person name="Karnkowska A."/>
            <person name="Elias M."/>
            <person name="Hampl V."/>
        </authorList>
    </citation>
    <scope>NUCLEOTIDE SEQUENCE [LARGE SCALE GENOMIC DNA]</scope>
    <source>
        <strain evidence="1">NAU3</strain>
        <tissue evidence="1">Gut</tissue>
    </source>
</reference>
<proteinExistence type="predicted"/>
<protein>
    <submittedName>
        <fullName evidence="1">Uncharacterized protein</fullName>
    </submittedName>
</protein>
<keyword evidence="2" id="KW-1185">Reference proteome</keyword>